<protein>
    <submittedName>
        <fullName evidence="1">Uncharacterized protein</fullName>
    </submittedName>
</protein>
<name>A0A1F5ZIL5_9BACT</name>
<dbReference type="Proteomes" id="UP000177268">
    <property type="component" value="Unassembled WGS sequence"/>
</dbReference>
<organism evidence="1 2">
    <name type="scientific">Candidatus Gottesmanbacteria bacterium RBG_13_45_10</name>
    <dbReference type="NCBI Taxonomy" id="1798370"/>
    <lineage>
        <taxon>Bacteria</taxon>
        <taxon>Candidatus Gottesmaniibacteriota</taxon>
    </lineage>
</organism>
<proteinExistence type="predicted"/>
<dbReference type="AlphaFoldDB" id="A0A1F5ZIL5"/>
<dbReference type="EMBL" id="MFIZ01000009">
    <property type="protein sequence ID" value="OGG11962.1"/>
    <property type="molecule type" value="Genomic_DNA"/>
</dbReference>
<sequence length="85" mass="9068">MNIDKFAYGLRFLTGPSITTPCGYVNNMVGKILLSALWSVCVLCASVKQAWDWRVTRVGGPPRRGPLVGVLGGKREAGPAGNFCA</sequence>
<accession>A0A1F5ZIL5</accession>
<evidence type="ECO:0000313" key="2">
    <source>
        <dbReference type="Proteomes" id="UP000177268"/>
    </source>
</evidence>
<comment type="caution">
    <text evidence="1">The sequence shown here is derived from an EMBL/GenBank/DDBJ whole genome shotgun (WGS) entry which is preliminary data.</text>
</comment>
<gene>
    <name evidence="1" type="ORF">A2Z00_04110</name>
</gene>
<evidence type="ECO:0000313" key="1">
    <source>
        <dbReference type="EMBL" id="OGG11962.1"/>
    </source>
</evidence>
<reference evidence="1 2" key="1">
    <citation type="journal article" date="2016" name="Nat. Commun.">
        <title>Thousands of microbial genomes shed light on interconnected biogeochemical processes in an aquifer system.</title>
        <authorList>
            <person name="Anantharaman K."/>
            <person name="Brown C.T."/>
            <person name="Hug L.A."/>
            <person name="Sharon I."/>
            <person name="Castelle C.J."/>
            <person name="Probst A.J."/>
            <person name="Thomas B.C."/>
            <person name="Singh A."/>
            <person name="Wilkins M.J."/>
            <person name="Karaoz U."/>
            <person name="Brodie E.L."/>
            <person name="Williams K.H."/>
            <person name="Hubbard S.S."/>
            <person name="Banfield J.F."/>
        </authorList>
    </citation>
    <scope>NUCLEOTIDE SEQUENCE [LARGE SCALE GENOMIC DNA]</scope>
</reference>